<dbReference type="PANTHER" id="PTHR28180:SF5">
    <property type="entry name" value="DNA POLYMERASE ALPHA SUBUNIT B"/>
    <property type="match status" value="1"/>
</dbReference>
<reference evidence="2" key="1">
    <citation type="submission" date="2019-04" db="EMBL/GenBank/DDBJ databases">
        <title>Friends and foes A comparative genomics study of 23 Aspergillus species from section Flavi.</title>
        <authorList>
            <consortium name="DOE Joint Genome Institute"/>
            <person name="Kjaerbolling I."/>
            <person name="Vesth T."/>
            <person name="Frisvad J.C."/>
            <person name="Nybo J.L."/>
            <person name="Theobald S."/>
            <person name="Kildgaard S."/>
            <person name="Isbrandt T."/>
            <person name="Kuo A."/>
            <person name="Sato A."/>
            <person name="Lyhne E.K."/>
            <person name="Kogle M.E."/>
            <person name="Wiebenga A."/>
            <person name="Kun R.S."/>
            <person name="Lubbers R.J."/>
            <person name="Makela M.R."/>
            <person name="Barry K."/>
            <person name="Chovatia M."/>
            <person name="Clum A."/>
            <person name="Daum C."/>
            <person name="Haridas S."/>
            <person name="He G."/>
            <person name="LaButti K."/>
            <person name="Lipzen A."/>
            <person name="Mondo S."/>
            <person name="Riley R."/>
            <person name="Salamov A."/>
            <person name="Simmons B.A."/>
            <person name="Magnuson J.K."/>
            <person name="Henrissat B."/>
            <person name="Mortensen U.H."/>
            <person name="Larsen T.O."/>
            <person name="Devries R.P."/>
            <person name="Grigoriev I.V."/>
            <person name="Machida M."/>
            <person name="Baker S.E."/>
            <person name="Andersen M.R."/>
        </authorList>
    </citation>
    <scope>NUCLEOTIDE SEQUENCE</scope>
    <source>
        <strain evidence="2">CBS 117612</strain>
    </source>
</reference>
<dbReference type="SUPFAM" id="SSF69118">
    <property type="entry name" value="AhpD-like"/>
    <property type="match status" value="1"/>
</dbReference>
<dbReference type="EMBL" id="ML737148">
    <property type="protein sequence ID" value="KAE8340371.1"/>
    <property type="molecule type" value="Genomic_DNA"/>
</dbReference>
<dbReference type="AlphaFoldDB" id="A0A5N6Y4H4"/>
<dbReference type="OrthoDB" id="5537330at2759"/>
<dbReference type="Gene3D" id="1.20.1290.10">
    <property type="entry name" value="AhpD-like"/>
    <property type="match status" value="1"/>
</dbReference>
<evidence type="ECO:0000313" key="2">
    <source>
        <dbReference type="EMBL" id="KAE8340371.1"/>
    </source>
</evidence>
<evidence type="ECO:0008006" key="3">
    <source>
        <dbReference type="Google" id="ProtNLM"/>
    </source>
</evidence>
<organism evidence="2">
    <name type="scientific">Aspergillus arachidicola</name>
    <dbReference type="NCBI Taxonomy" id="656916"/>
    <lineage>
        <taxon>Eukaryota</taxon>
        <taxon>Fungi</taxon>
        <taxon>Dikarya</taxon>
        <taxon>Ascomycota</taxon>
        <taxon>Pezizomycotina</taxon>
        <taxon>Eurotiomycetes</taxon>
        <taxon>Eurotiomycetidae</taxon>
        <taxon>Eurotiales</taxon>
        <taxon>Aspergillaceae</taxon>
        <taxon>Aspergillus</taxon>
        <taxon>Aspergillus subgen. Circumdati</taxon>
    </lineage>
</organism>
<dbReference type="InterPro" id="IPR029032">
    <property type="entry name" value="AhpD-like"/>
</dbReference>
<dbReference type="InterPro" id="IPR052999">
    <property type="entry name" value="PTS1_Protein"/>
</dbReference>
<accession>A0A5N6Y4H4</accession>
<sequence length="332" mass="38268">MEYGKKIIRSCVDMHPARQVYLYTSSCKWAPPLILNNPRPISVPKPQSQYYNISITSPAARTYSNHTHLYHSTRNLRKLALQRQTRKMSSTSTPPTPQPDPRYAQLFHDLSTRFAQTSLPPEKWYILAISTIVASPDPERCDQLYLHLINQAPYSTPSARQALIRRLREALFKSIIIVGVCKPIEAILAISKYEREEDKDYTFTRENWQCDQANHDRGVAWLEKLYARNTTGTLDLFRAHQDFGWLSKEITYGLFLSDRGVLDDLDTQMVVLPAIMSQNLKNETHWHIRGTRRLGVSMEDVKVVWECIQRVAGFYGVVLDKVPTVEEVESDV</sequence>
<proteinExistence type="predicted"/>
<gene>
    <name evidence="2" type="ORF">BDV24DRAFT_61998</name>
</gene>
<protein>
    <recommendedName>
        <fullName evidence="3">Carboxymuconolactone decarboxylase-like domain-containing protein</fullName>
    </recommendedName>
</protein>
<dbReference type="PANTHER" id="PTHR28180">
    <property type="entry name" value="CONSERVED MITOCHONDRIAL PROTEIN-RELATED"/>
    <property type="match status" value="1"/>
</dbReference>
<name>A0A5N6Y4H4_9EURO</name>
<evidence type="ECO:0000256" key="1">
    <source>
        <dbReference type="SAM" id="MobiDB-lite"/>
    </source>
</evidence>
<feature type="region of interest" description="Disordered" evidence="1">
    <location>
        <begin position="81"/>
        <end position="100"/>
    </location>
</feature>
<dbReference type="Proteomes" id="UP000325558">
    <property type="component" value="Unassembled WGS sequence"/>
</dbReference>